<sequence>MDRNCVLDSTSNPVLLNQHVISYLGKSMTLSADQSMQVSKNITASAIILEMNDCLQRYYFRPYGLSNSLLTGAFFYRSYWRIEEYFENPTVLFILAFLRKYLTRGGITLYRQKEIAGEFFSTIELQFLCHCPLKQRSTESLRPAFSSIKHSSQLTRS</sequence>
<dbReference type="Proteomes" id="UP000192277">
    <property type="component" value="Unassembled WGS sequence"/>
</dbReference>
<dbReference type="RefSeq" id="WP_014220999.1">
    <property type="nucleotide sequence ID" value="NZ_LWBO01000055.1"/>
</dbReference>
<evidence type="ECO:0000313" key="1">
    <source>
        <dbReference type="EMBL" id="OQP41806.1"/>
    </source>
</evidence>
<protein>
    <submittedName>
        <fullName evidence="1">Uncharacterized protein</fullName>
    </submittedName>
</protein>
<name>A0ABX3NNW4_9BACT</name>
<dbReference type="EMBL" id="LWBO01000055">
    <property type="protein sequence ID" value="OQP41806.1"/>
    <property type="molecule type" value="Genomic_DNA"/>
</dbReference>
<comment type="caution">
    <text evidence="1">The sequence shown here is derived from an EMBL/GenBank/DDBJ whole genome shotgun (WGS) entry which is preliminary data.</text>
</comment>
<organism evidence="1 2">
    <name type="scientific">Niastella koreensis</name>
    <dbReference type="NCBI Taxonomy" id="354356"/>
    <lineage>
        <taxon>Bacteria</taxon>
        <taxon>Pseudomonadati</taxon>
        <taxon>Bacteroidota</taxon>
        <taxon>Chitinophagia</taxon>
        <taxon>Chitinophagales</taxon>
        <taxon>Chitinophagaceae</taxon>
        <taxon>Niastella</taxon>
    </lineage>
</organism>
<keyword evidence="2" id="KW-1185">Reference proteome</keyword>
<proteinExistence type="predicted"/>
<gene>
    <name evidence="1" type="ORF">A4D02_14085</name>
</gene>
<evidence type="ECO:0000313" key="2">
    <source>
        <dbReference type="Proteomes" id="UP000192277"/>
    </source>
</evidence>
<accession>A0ABX3NNW4</accession>
<reference evidence="1 2" key="1">
    <citation type="submission" date="2016-04" db="EMBL/GenBank/DDBJ databases">
        <authorList>
            <person name="Chen L."/>
            <person name="Zhuang W."/>
            <person name="Wang G."/>
        </authorList>
    </citation>
    <scope>NUCLEOTIDE SEQUENCE [LARGE SCALE GENOMIC DNA]</scope>
    <source>
        <strain evidence="2">GR20</strain>
    </source>
</reference>